<keyword evidence="3" id="KW-1185">Reference proteome</keyword>
<feature type="region of interest" description="Disordered" evidence="1">
    <location>
        <begin position="61"/>
        <end position="93"/>
    </location>
</feature>
<comment type="caution">
    <text evidence="2">The sequence shown here is derived from an EMBL/GenBank/DDBJ whole genome shotgun (WGS) entry which is preliminary data.</text>
</comment>
<feature type="compositionally biased region" description="Low complexity" evidence="1">
    <location>
        <begin position="868"/>
        <end position="881"/>
    </location>
</feature>
<accession>A0ABQ9G252</accession>
<feature type="compositionally biased region" description="Polar residues" evidence="1">
    <location>
        <begin position="887"/>
        <end position="897"/>
    </location>
</feature>
<sequence>MFPRNICCSTFQLRDVQQQEVAECLNVGHDVGTTAPAPEAGHCAEWQRRRMGYYKETHSSGAGRLQVGEQGGHWTAEDVSQSAARTSGSSHDGGASCVVDVSFQWGAEARSQFRSVRMCKTLSSPSLKVGWSCASKVKKRGSDTGDTNTARLAPHRSYARGVQCFRRDAVPCKLDLAHFTVNSLQLSVGRSKIDQTIKKLKKGNYISGYCAVRLDPDGQGIIASFDKPLCVEHLCALAMVILHEFNVKKLGKRNTISTYTRQKAKSKYRDRVRLERASENQSSDTHKTPYDRVKRYRERKINIKASEHLIRAVQMEWDLRTGIWRQHIDYKHTTACYGPVQASLAPDRWRTNRLRHERSTWQSVGDNLRGLGGANTVISDQLISGLSPARRDSSVTWRYIDRVEIDTRSKPGSPASCPSTPPLIGDDFFFFTEGTPVSSHRSISDASFLGVPSGTRSIAIGVRRRGVLEREEGTATDEALKLVCGLWKTLTEEEEEEEEEHKQKCWPFGTAYLRCDGSVFDELHASRPLGGPVGLQVWAPRGRCHPRNLLLTSPPSCLLDHVTPASKSRTTRVPFQDFRYRRNSGRQHWVFTWTGIAVPQPWDGVLRKNSIVYEPNDAGAMDAVHRDCDLGFSPVFATLMGPRMLPFPSGCSKPMMVIEVNMEQRQTEGAGENGRFPRKHADQRHRSARFPLARIRRPGRGLNPVRLGGRRINGRRMRHPLVSFSAPTDLRIVKIPFFKPPRSECLRYCCLYLLRQTGCCSACADWPGRKRRTSGVAARPSALTSIYFRTHSEIKTDSSPDDAWRHLLTDVTSPSLVPNKPNEHIKAAWFRVTLCSVEGLASCLARREGGGALNSARVDIEPGSTTLKAKSVSSEAPSSVLSRRRQAPTQPSDQGITSYDRRSRQRKIQRGLRRGLQHHPGLEELLAILRYVSYGEHNPDRQLGARLFIEAPLSSIHHHQLRLHERIPSVQQFSIVKAVRDKVSTFEINLRKKSLFLPTYILTGAPSDMHLIYKRAKILWPNYISRPSCRPAVKTCFRVEFAGLTNHRRAFVDVIIFQISGSLFHTFKDTVQRKLSSETDRQPSVQWTRSVVYANADSIAYVLGTKSLQTNICVRFT</sequence>
<feature type="compositionally biased region" description="Basic residues" evidence="1">
    <location>
        <begin position="903"/>
        <end position="914"/>
    </location>
</feature>
<organism evidence="2 3">
    <name type="scientific">Dryococelus australis</name>
    <dbReference type="NCBI Taxonomy" id="614101"/>
    <lineage>
        <taxon>Eukaryota</taxon>
        <taxon>Metazoa</taxon>
        <taxon>Ecdysozoa</taxon>
        <taxon>Arthropoda</taxon>
        <taxon>Hexapoda</taxon>
        <taxon>Insecta</taxon>
        <taxon>Pterygota</taxon>
        <taxon>Neoptera</taxon>
        <taxon>Polyneoptera</taxon>
        <taxon>Phasmatodea</taxon>
        <taxon>Verophasmatodea</taxon>
        <taxon>Anareolatae</taxon>
        <taxon>Phasmatidae</taxon>
        <taxon>Eurycanthinae</taxon>
        <taxon>Dryococelus</taxon>
    </lineage>
</organism>
<evidence type="ECO:0000313" key="2">
    <source>
        <dbReference type="EMBL" id="KAJ8866554.1"/>
    </source>
</evidence>
<evidence type="ECO:0000313" key="3">
    <source>
        <dbReference type="Proteomes" id="UP001159363"/>
    </source>
</evidence>
<protein>
    <submittedName>
        <fullName evidence="2">Uncharacterized protein</fullName>
    </submittedName>
</protein>
<reference evidence="2 3" key="1">
    <citation type="submission" date="2023-02" db="EMBL/GenBank/DDBJ databases">
        <title>LHISI_Scaffold_Assembly.</title>
        <authorList>
            <person name="Stuart O.P."/>
            <person name="Cleave R."/>
            <person name="Magrath M.J.L."/>
            <person name="Mikheyev A.S."/>
        </authorList>
    </citation>
    <scope>NUCLEOTIDE SEQUENCE [LARGE SCALE GENOMIC DNA]</scope>
    <source>
        <strain evidence="2">Daus_M_001</strain>
        <tissue evidence="2">Leg muscle</tissue>
    </source>
</reference>
<gene>
    <name evidence="2" type="ORF">PR048_032413</name>
</gene>
<feature type="region of interest" description="Disordered" evidence="1">
    <location>
        <begin position="270"/>
        <end position="291"/>
    </location>
</feature>
<feature type="compositionally biased region" description="Polar residues" evidence="1">
    <location>
        <begin position="78"/>
        <end position="90"/>
    </location>
</feature>
<name>A0ABQ9G252_9NEOP</name>
<proteinExistence type="predicted"/>
<evidence type="ECO:0000256" key="1">
    <source>
        <dbReference type="SAM" id="MobiDB-lite"/>
    </source>
</evidence>
<dbReference type="EMBL" id="JARBHB010000016">
    <property type="protein sequence ID" value="KAJ8866554.1"/>
    <property type="molecule type" value="Genomic_DNA"/>
</dbReference>
<feature type="region of interest" description="Disordered" evidence="1">
    <location>
        <begin position="866"/>
        <end position="914"/>
    </location>
</feature>
<dbReference type="Proteomes" id="UP001159363">
    <property type="component" value="Chromosome 15"/>
</dbReference>